<dbReference type="InterPro" id="IPR006059">
    <property type="entry name" value="SBP"/>
</dbReference>
<proteinExistence type="predicted"/>
<dbReference type="PANTHER" id="PTHR43649:SF14">
    <property type="entry name" value="BLR3389 PROTEIN"/>
    <property type="match status" value="1"/>
</dbReference>
<evidence type="ECO:0000313" key="2">
    <source>
        <dbReference type="Proteomes" id="UP001156441"/>
    </source>
</evidence>
<organism evidence="1 2">
    <name type="scientific">Actinophytocola gossypii</name>
    <dbReference type="NCBI Taxonomy" id="2812003"/>
    <lineage>
        <taxon>Bacteria</taxon>
        <taxon>Bacillati</taxon>
        <taxon>Actinomycetota</taxon>
        <taxon>Actinomycetes</taxon>
        <taxon>Pseudonocardiales</taxon>
        <taxon>Pseudonocardiaceae</taxon>
    </lineage>
</organism>
<gene>
    <name evidence="1" type="ORF">JT362_34575</name>
</gene>
<dbReference type="InterPro" id="IPR050490">
    <property type="entry name" value="Bact_solute-bd_prot1"/>
</dbReference>
<sequence>MAIRRRTLLKGALGAGALAGLAGCGGGDDGGGGGGAVTFGSNWSDEVPKNAIAAMMKGHDAEVSINTVDHNSFQENINNYLQGGPDDVFGWFAGYRMQFFAEQGLVGDISDVWSDIGSGFSEAMKQQATGADGKQYFVPLYYYPWAVFYRKSVWAERGYTPPATMDEFVALSKQMQGDGLVPLSFGDSDGWPAMGTFDYLNLRINGYDFHVELMAGERPWNSQEVKNVFDAWRELLPYHQPDALGRTWQEAAQTLLRKESGMYLIGMFMGQQFPEGPERDDLDFFPFPEIDPAVGADAVEAPIDGFMMAARPRNEEGAKDLLRYLGTAEAEDAYLAVDPNNVAAHDDADTSGYSALQKKSQELVSGAKSISQFLDRDTRPDFASTVMIPSLQAFLRDPDDVDGLTKSIEEQKASIFGG</sequence>
<evidence type="ECO:0000313" key="1">
    <source>
        <dbReference type="EMBL" id="MCT2588248.1"/>
    </source>
</evidence>
<accession>A0ABT2JK32</accession>
<dbReference type="RefSeq" id="WP_260196208.1">
    <property type="nucleotide sequence ID" value="NZ_JAFFZE010000035.1"/>
</dbReference>
<reference evidence="1 2" key="1">
    <citation type="submission" date="2021-02" db="EMBL/GenBank/DDBJ databases">
        <title>Actinophytocola xerophila sp. nov., isolated from soil of cotton cropping field.</title>
        <authorList>
            <person name="Huang R."/>
            <person name="Chen X."/>
            <person name="Ge X."/>
            <person name="Liu W."/>
        </authorList>
    </citation>
    <scope>NUCLEOTIDE SEQUENCE [LARGE SCALE GENOMIC DNA]</scope>
    <source>
        <strain evidence="1 2">S1-96</strain>
    </source>
</reference>
<name>A0ABT2JK32_9PSEU</name>
<protein>
    <submittedName>
        <fullName evidence="1">Carbohydrate ABC transporter substrate-binding protein</fullName>
    </submittedName>
</protein>
<keyword evidence="2" id="KW-1185">Reference proteome</keyword>
<dbReference type="Pfam" id="PF01547">
    <property type="entry name" value="SBP_bac_1"/>
    <property type="match status" value="1"/>
</dbReference>
<dbReference type="SUPFAM" id="SSF53850">
    <property type="entry name" value="Periplasmic binding protein-like II"/>
    <property type="match status" value="1"/>
</dbReference>
<dbReference type="PROSITE" id="PS51257">
    <property type="entry name" value="PROKAR_LIPOPROTEIN"/>
    <property type="match status" value="1"/>
</dbReference>
<dbReference type="Gene3D" id="3.40.190.10">
    <property type="entry name" value="Periplasmic binding protein-like II"/>
    <property type="match status" value="2"/>
</dbReference>
<dbReference type="PANTHER" id="PTHR43649">
    <property type="entry name" value="ARABINOSE-BINDING PROTEIN-RELATED"/>
    <property type="match status" value="1"/>
</dbReference>
<dbReference type="Proteomes" id="UP001156441">
    <property type="component" value="Unassembled WGS sequence"/>
</dbReference>
<dbReference type="PROSITE" id="PS51318">
    <property type="entry name" value="TAT"/>
    <property type="match status" value="1"/>
</dbReference>
<dbReference type="EMBL" id="JAFFZE010000035">
    <property type="protein sequence ID" value="MCT2588248.1"/>
    <property type="molecule type" value="Genomic_DNA"/>
</dbReference>
<dbReference type="InterPro" id="IPR006311">
    <property type="entry name" value="TAT_signal"/>
</dbReference>
<comment type="caution">
    <text evidence="1">The sequence shown here is derived from an EMBL/GenBank/DDBJ whole genome shotgun (WGS) entry which is preliminary data.</text>
</comment>